<evidence type="ECO:0008006" key="3">
    <source>
        <dbReference type="Google" id="ProtNLM"/>
    </source>
</evidence>
<accession>A0A099KB55</accession>
<proteinExistence type="predicted"/>
<protein>
    <recommendedName>
        <fullName evidence="3">DKNYY family protein</fullName>
    </recommendedName>
</protein>
<dbReference type="PATRIC" id="fig|28229.3.peg.4653"/>
<evidence type="ECO:0000313" key="2">
    <source>
        <dbReference type="Proteomes" id="UP000029868"/>
    </source>
</evidence>
<sequence length="443" mass="50178">MNTLIWIGSILLGAVAVYVLAITAFATYVNNPSTHDATPVNSEVSKQYHVKEGKIIYVMDGNFFQIGGKEIEGADVGTFEVIDQSYAKDMNFIYYDGRPIEAGLPNSVEFVTSELNDSSANSGYLISGNNVFCLGEKIKGADPESFSFILDGYAMDKDYIYHFYDTKIPRKAVPIAISNASSGYIQHADQILYQGEVISLQAKSFEIINDEYSKDSRYVYSHGAVLDGMDASSFVVLSPYYRKDKNTAYYFNNKIIGSDPDTFKVLNDEISKDKNNLYYSDFLIKNKKPSQLSQSDADELENRSKWRPLHLDETTVILVPSDEVIDFSYQFYAYNNEVYATDRKLEGIKPEEVIVLGDEDDDKLLIQIGNKIFYMGSEILGVDTETFSIISGHFTKDDKHVYWQEHIVTDADPSTFKYEDNLYADENESKEYVLKMSEDSLFD</sequence>
<dbReference type="Pfam" id="PF13644">
    <property type="entry name" value="DKNYY"/>
    <property type="match status" value="3"/>
</dbReference>
<comment type="caution">
    <text evidence="1">The sequence shown here is derived from an EMBL/GenBank/DDBJ whole genome shotgun (WGS) entry which is preliminary data.</text>
</comment>
<dbReference type="EMBL" id="JQEC01000074">
    <property type="protein sequence ID" value="KGJ86838.1"/>
    <property type="molecule type" value="Genomic_DNA"/>
</dbReference>
<gene>
    <name evidence="1" type="ORF">GAB14E_4665</name>
</gene>
<dbReference type="AlphaFoldDB" id="A0A099KB55"/>
<dbReference type="InterPro" id="IPR027375">
    <property type="entry name" value="DKNYY"/>
</dbReference>
<reference evidence="1 2" key="1">
    <citation type="submission" date="2014-08" db="EMBL/GenBank/DDBJ databases">
        <title>Genomic and Phenotypic Diversity of Colwellia psychrerythraea strains from Disparate Marine Basins.</title>
        <authorList>
            <person name="Techtmann S.M."/>
            <person name="Stelling S.C."/>
            <person name="Utturkar S.M."/>
            <person name="Alshibli N."/>
            <person name="Harris A."/>
            <person name="Brown S.D."/>
            <person name="Hazen T.C."/>
        </authorList>
    </citation>
    <scope>NUCLEOTIDE SEQUENCE [LARGE SCALE GENOMIC DNA]</scope>
    <source>
        <strain evidence="1 2">GAB14E</strain>
    </source>
</reference>
<organism evidence="1 2">
    <name type="scientific">Colwellia psychrerythraea</name>
    <name type="common">Vibrio psychroerythus</name>
    <dbReference type="NCBI Taxonomy" id="28229"/>
    <lineage>
        <taxon>Bacteria</taxon>
        <taxon>Pseudomonadati</taxon>
        <taxon>Pseudomonadota</taxon>
        <taxon>Gammaproteobacteria</taxon>
        <taxon>Alteromonadales</taxon>
        <taxon>Colwelliaceae</taxon>
        <taxon>Colwellia</taxon>
    </lineage>
</organism>
<dbReference type="Proteomes" id="UP000029868">
    <property type="component" value="Unassembled WGS sequence"/>
</dbReference>
<name>A0A099KB55_COLPS</name>
<dbReference type="RefSeq" id="WP_033084561.1">
    <property type="nucleotide sequence ID" value="NZ_JQEC01000074.1"/>
</dbReference>
<evidence type="ECO:0000313" key="1">
    <source>
        <dbReference type="EMBL" id="KGJ86838.1"/>
    </source>
</evidence>
<dbReference type="OrthoDB" id="6316177at2"/>